<dbReference type="AlphaFoldDB" id="A0A9W8TLA7"/>
<accession>A0A9W8TLA7</accession>
<dbReference type="VEuPathDB" id="FungiDB:F4678DRAFT_443052"/>
<dbReference type="PANTHER" id="PTHR42085:SF2">
    <property type="entry name" value="F-BOX DOMAIN-CONTAINING PROTEIN"/>
    <property type="match status" value="1"/>
</dbReference>
<dbReference type="PANTHER" id="PTHR42085">
    <property type="entry name" value="F-BOX DOMAIN-CONTAINING PROTEIN"/>
    <property type="match status" value="1"/>
</dbReference>
<keyword evidence="2" id="KW-1185">Reference proteome</keyword>
<name>A0A9W8TLA7_9PEZI</name>
<dbReference type="Proteomes" id="UP001148614">
    <property type="component" value="Unassembled WGS sequence"/>
</dbReference>
<protein>
    <recommendedName>
        <fullName evidence="3">F-box domain-containing protein</fullName>
    </recommendedName>
</protein>
<organism evidence="1 2">
    <name type="scientific">Xylaria arbuscula</name>
    <dbReference type="NCBI Taxonomy" id="114810"/>
    <lineage>
        <taxon>Eukaryota</taxon>
        <taxon>Fungi</taxon>
        <taxon>Dikarya</taxon>
        <taxon>Ascomycota</taxon>
        <taxon>Pezizomycotina</taxon>
        <taxon>Sordariomycetes</taxon>
        <taxon>Xylariomycetidae</taxon>
        <taxon>Xylariales</taxon>
        <taxon>Xylariaceae</taxon>
        <taxon>Xylaria</taxon>
    </lineage>
</organism>
<dbReference type="InterPro" id="IPR038883">
    <property type="entry name" value="AN11006-like"/>
</dbReference>
<dbReference type="EMBL" id="JANPWZ010000782">
    <property type="protein sequence ID" value="KAJ3572227.1"/>
    <property type="molecule type" value="Genomic_DNA"/>
</dbReference>
<sequence>MTGSRSNIMLRQQKLRDTGECSRPAPKTILDLPEHVRRRIYLYCGLFSHKKVILAPQGRPHNPFAQYYPVQFHLFYTCKAIRDETTAIFFSENHFVVPYSHIDKGLKFLQQLPPKAISKLSWLCVHLHVEPSQNSWPDLVEDYYDSFFETWSPTPLSQHRIQAWREVAGQLVSHSPSGTLCLHLVCHTIDEMAITAVLQPLTERAGILKDFDFSLSTNVNLSNTPPALTRKVALPVTFKEQQLVCTKPFRYLDLPAEIQERILANTDLVTPTQELYYNLDGKYSYHVGEADEVQCNSDQHKGVDPRSCTPSRWRIRKSHHRHCPVYGICSQCWAPPQSMMLVSRAIREQAIRVLWRYNRVIVYPWAEWRRIITEIHIPQEQQLQLYKFITSGRPSSLLRNIRHLELFLPNVAFHDPLEDTGSDYGWTFSNAVADYWHSTMPHLRDYADVERLTITVNMTVYEGIRDWHAFGQPSPDFYRRGQKSRPVLLLSLQNHIRCLQPLQSLRHMSRFFVRLETLFTTSYNNSLDPETQSILLNLRQAEALLEKSVMGEDYDSELLGKSQERPRNWIQTHLIPYDDDLD</sequence>
<evidence type="ECO:0008006" key="3">
    <source>
        <dbReference type="Google" id="ProtNLM"/>
    </source>
</evidence>
<evidence type="ECO:0000313" key="2">
    <source>
        <dbReference type="Proteomes" id="UP001148614"/>
    </source>
</evidence>
<comment type="caution">
    <text evidence="1">The sequence shown here is derived from an EMBL/GenBank/DDBJ whole genome shotgun (WGS) entry which is preliminary data.</text>
</comment>
<reference evidence="1" key="1">
    <citation type="submission" date="2022-07" db="EMBL/GenBank/DDBJ databases">
        <title>Genome Sequence of Xylaria arbuscula.</title>
        <authorList>
            <person name="Buettner E."/>
        </authorList>
    </citation>
    <scope>NUCLEOTIDE SEQUENCE</scope>
    <source>
        <strain evidence="1">VT107</strain>
    </source>
</reference>
<evidence type="ECO:0000313" key="1">
    <source>
        <dbReference type="EMBL" id="KAJ3572227.1"/>
    </source>
</evidence>
<proteinExistence type="predicted"/>
<gene>
    <name evidence="1" type="ORF">NPX13_g5119</name>
</gene>